<evidence type="ECO:0000256" key="5">
    <source>
        <dbReference type="ARBA" id="ARBA00022989"/>
    </source>
</evidence>
<dbReference type="AlphaFoldDB" id="A0A0D6R6Y5"/>
<evidence type="ECO:0000256" key="3">
    <source>
        <dbReference type="ARBA" id="ARBA00022692"/>
    </source>
</evidence>
<dbReference type="GO" id="GO:0007219">
    <property type="term" value="P:Notch signaling pathway"/>
    <property type="evidence" value="ECO:0007669"/>
    <property type="project" value="UniProtKB-KW"/>
</dbReference>
<feature type="transmembrane region" description="Helical" evidence="7">
    <location>
        <begin position="45"/>
        <end position="68"/>
    </location>
</feature>
<keyword evidence="5 7" id="KW-1133">Transmembrane helix</keyword>
<evidence type="ECO:0000256" key="4">
    <source>
        <dbReference type="ARBA" id="ARBA00022976"/>
    </source>
</evidence>
<comment type="subcellular location">
    <subcellularLocation>
        <location evidence="1">Membrane</location>
        <topology evidence="1">Multi-pass membrane protein</topology>
    </subcellularLocation>
</comment>
<evidence type="ECO:0000256" key="7">
    <source>
        <dbReference type="SAM" id="Phobius"/>
    </source>
</evidence>
<keyword evidence="4" id="KW-0914">Notch signaling pathway</keyword>
<proteinExistence type="inferred from homology"/>
<evidence type="ECO:0000313" key="8">
    <source>
        <dbReference type="EMBL" id="JAG97665.1"/>
    </source>
</evidence>
<evidence type="ECO:0000256" key="2">
    <source>
        <dbReference type="ARBA" id="ARBA00009607"/>
    </source>
</evidence>
<evidence type="ECO:0000256" key="6">
    <source>
        <dbReference type="ARBA" id="ARBA00023136"/>
    </source>
</evidence>
<organism evidence="8">
    <name type="scientific">Araucaria cunninghamii</name>
    <name type="common">Hoop pine</name>
    <name type="synonym">Moreton Bay pine</name>
    <dbReference type="NCBI Taxonomy" id="56994"/>
    <lineage>
        <taxon>Eukaryota</taxon>
        <taxon>Viridiplantae</taxon>
        <taxon>Streptophyta</taxon>
        <taxon>Embryophyta</taxon>
        <taxon>Tracheophyta</taxon>
        <taxon>Spermatophyta</taxon>
        <taxon>Pinopsida</taxon>
        <taxon>Pinidae</taxon>
        <taxon>Conifers II</taxon>
        <taxon>Araucariales</taxon>
        <taxon>Araucariaceae</taxon>
        <taxon>Araucaria</taxon>
    </lineage>
</organism>
<keyword evidence="3 7" id="KW-0812">Transmembrane</keyword>
<dbReference type="Pfam" id="PF10251">
    <property type="entry name" value="PEN-2"/>
    <property type="match status" value="1"/>
</dbReference>
<comment type="similarity">
    <text evidence="2">Belongs to the PEN-2 family.</text>
</comment>
<protein>
    <recommendedName>
        <fullName evidence="9">Gamma-secretase subunit PEN-2</fullName>
    </recommendedName>
</protein>
<name>A0A0D6R6Y5_ARACU</name>
<dbReference type="GO" id="GO:0070765">
    <property type="term" value="C:gamma-secretase complex"/>
    <property type="evidence" value="ECO:0007669"/>
    <property type="project" value="TreeGrafter"/>
</dbReference>
<sequence length="131" mass="15001">MERLEEELEERESLTPSAGGVQWPTVDGPLGIKEEEESVKQARNFFYGGFFLLPWLWFLNVFYFWPTLRHPSSFSNIRPYVVWSAIGFVVYTVVLLSWALAFSVGGEQLFGSVWKHLAVYDIADAYDLLGA</sequence>
<dbReference type="EMBL" id="GCKF01031967">
    <property type="protein sequence ID" value="JAG97665.1"/>
    <property type="molecule type" value="Transcribed_RNA"/>
</dbReference>
<evidence type="ECO:0008006" key="9">
    <source>
        <dbReference type="Google" id="ProtNLM"/>
    </source>
</evidence>
<dbReference type="InterPro" id="IPR019379">
    <property type="entry name" value="Gamma_Secretase_Asp_P_PEN2"/>
</dbReference>
<accession>A0A0D6R6Y5</accession>
<dbReference type="PANTHER" id="PTHR16318:SF0">
    <property type="entry name" value="GAMMA-SECRETASE SUBUNIT PEN-2"/>
    <property type="match status" value="1"/>
</dbReference>
<feature type="transmembrane region" description="Helical" evidence="7">
    <location>
        <begin position="80"/>
        <end position="101"/>
    </location>
</feature>
<reference evidence="8" key="1">
    <citation type="submission" date="2015-03" db="EMBL/GenBank/DDBJ databases">
        <title>A transcriptome of Araucaria cunninghamii, an australian fine timber species.</title>
        <authorList>
            <person name="Jing Yi C.J.Y."/>
            <person name="Yin San L.Y.S."/>
            <person name="Abdul Karim S.S."/>
            <person name="Wan Azmi N.N."/>
            <person name="Hercus R.R."/>
            <person name="Croft L.L."/>
        </authorList>
    </citation>
    <scope>NUCLEOTIDE SEQUENCE</scope>
    <source>
        <strain evidence="8">MI0301</strain>
        <tissue evidence="8">Leaf</tissue>
    </source>
</reference>
<dbReference type="PANTHER" id="PTHR16318">
    <property type="entry name" value="GAMMA-SECRETASE SUBUNIT PEN-2"/>
    <property type="match status" value="1"/>
</dbReference>
<keyword evidence="6 7" id="KW-0472">Membrane</keyword>
<evidence type="ECO:0000256" key="1">
    <source>
        <dbReference type="ARBA" id="ARBA00004141"/>
    </source>
</evidence>